<accession>A0ABQ7PZE4</accession>
<keyword evidence="3" id="KW-1185">Reference proteome</keyword>
<evidence type="ECO:0000256" key="1">
    <source>
        <dbReference type="SAM" id="MobiDB-lite"/>
    </source>
</evidence>
<feature type="compositionally biased region" description="Basic and acidic residues" evidence="1">
    <location>
        <begin position="573"/>
        <end position="585"/>
    </location>
</feature>
<proteinExistence type="predicted"/>
<gene>
    <name evidence="2" type="ORF">JYU34_017945</name>
</gene>
<comment type="caution">
    <text evidence="2">The sequence shown here is derived from an EMBL/GenBank/DDBJ whole genome shotgun (WGS) entry which is preliminary data.</text>
</comment>
<feature type="region of interest" description="Disordered" evidence="1">
    <location>
        <begin position="572"/>
        <end position="668"/>
    </location>
</feature>
<evidence type="ECO:0000313" key="2">
    <source>
        <dbReference type="EMBL" id="KAG7298342.1"/>
    </source>
</evidence>
<feature type="compositionally biased region" description="Polar residues" evidence="1">
    <location>
        <begin position="483"/>
        <end position="510"/>
    </location>
</feature>
<evidence type="ECO:0000313" key="3">
    <source>
        <dbReference type="Proteomes" id="UP000823941"/>
    </source>
</evidence>
<dbReference type="EMBL" id="JAHIBW010000024">
    <property type="protein sequence ID" value="KAG7298342.1"/>
    <property type="molecule type" value="Genomic_DNA"/>
</dbReference>
<organism evidence="2 3">
    <name type="scientific">Plutella xylostella</name>
    <name type="common">Diamondback moth</name>
    <name type="synonym">Plutella maculipennis</name>
    <dbReference type="NCBI Taxonomy" id="51655"/>
    <lineage>
        <taxon>Eukaryota</taxon>
        <taxon>Metazoa</taxon>
        <taxon>Ecdysozoa</taxon>
        <taxon>Arthropoda</taxon>
        <taxon>Hexapoda</taxon>
        <taxon>Insecta</taxon>
        <taxon>Pterygota</taxon>
        <taxon>Neoptera</taxon>
        <taxon>Endopterygota</taxon>
        <taxon>Lepidoptera</taxon>
        <taxon>Glossata</taxon>
        <taxon>Ditrysia</taxon>
        <taxon>Yponomeutoidea</taxon>
        <taxon>Plutellidae</taxon>
        <taxon>Plutella</taxon>
    </lineage>
</organism>
<protein>
    <submittedName>
        <fullName evidence="2">Uncharacterized protein</fullName>
    </submittedName>
</protein>
<name>A0ABQ7PZE4_PLUXY</name>
<reference evidence="2 3" key="1">
    <citation type="submission" date="2021-06" db="EMBL/GenBank/DDBJ databases">
        <title>A haploid diamondback moth (Plutella xylostella L.) genome assembly resolves 31 chromosomes and identifies a diamide resistance mutation.</title>
        <authorList>
            <person name="Ward C.M."/>
            <person name="Perry K.D."/>
            <person name="Baker G."/>
            <person name="Powis K."/>
            <person name="Heckel D.G."/>
            <person name="Baxter S.W."/>
        </authorList>
    </citation>
    <scope>NUCLEOTIDE SEQUENCE [LARGE SCALE GENOMIC DNA]</scope>
    <source>
        <strain evidence="2 3">LV</strain>
        <tissue evidence="2">Single pupa</tissue>
    </source>
</reference>
<feature type="region of interest" description="Disordered" evidence="1">
    <location>
        <begin position="476"/>
        <end position="510"/>
    </location>
</feature>
<sequence length="668" mass="74422">MQAWGDTAIVFVCDAAIFQARCGRRAAAAQLVQCAQAKLLETLETNPEADLQLSIGRLLEAQLALLGPHAGFAAVIAAQRHYLTVSNNATRWSARRYRSLTIKLRIQATSLHAARRCRSVQLWRRARAAAAAALGAAPAVAAARLMATVVCTSFSADAQVKIDNRLKYILGLPTNESQSAILCENTKPQHETPRPQLVDPMRDCVMFKKTQISPSLPCIQVPGFKMPEFLSHRGDCLCYACQTPSCFLLACQTAGLEASMYFRATELELARNYFDGVLKMFGLVELKLSLAKRDLKAKNYEPFIIEIVDNELREEFQQIQVDILIEAAFFELYMENKDKADDFIVRIHELMEEMRDPDSYLKSEVMNLTCASAQIRKTVKRHSLEITGLEKELESLKLTPTKNTEIEPPKTPEQKVIPDIKPSKIVVKGEEIPNAKRKVIKLNLDEVVEDPPANEVKKRTTKRSEFKIPVPITAKPVPETITPRPTRSKPSILLTQPSVESKSNVTQEISTPNAANTSKVHDSVFFTPKEVCATPVTDEFFTPMTSVKTYAKKSLRKDIIKNLEQEFSSAKLDASKTADDKENTKTKTVNNKENTKVPVKSGIPKSKSRVSKVETGSLIALKDRRSVRRATSPGKLEGTSASAQIQPRSRRLVRNPVNFSLDEDKSSK</sequence>
<dbReference type="Proteomes" id="UP000823941">
    <property type="component" value="Chromosome 24"/>
</dbReference>